<dbReference type="SMART" id="SM00060">
    <property type="entry name" value="FN3"/>
    <property type="match status" value="1"/>
</dbReference>
<dbReference type="CDD" id="cd00063">
    <property type="entry name" value="FN3"/>
    <property type="match status" value="1"/>
</dbReference>
<dbReference type="Pfam" id="PF20009">
    <property type="entry name" value="GEVED"/>
    <property type="match status" value="1"/>
</dbReference>
<keyword evidence="1 2" id="KW-0732">Signal</keyword>
<dbReference type="InterPro" id="IPR026444">
    <property type="entry name" value="Secre_tail"/>
</dbReference>
<evidence type="ECO:0000259" key="3">
    <source>
        <dbReference type="PROSITE" id="PS50853"/>
    </source>
</evidence>
<dbReference type="EMBL" id="JBHTCR010000007">
    <property type="protein sequence ID" value="MFC7348029.1"/>
    <property type="molecule type" value="Genomic_DNA"/>
</dbReference>
<dbReference type="NCBIfam" id="TIGR04183">
    <property type="entry name" value="Por_Secre_tail"/>
    <property type="match status" value="1"/>
</dbReference>
<name>A0ABW2LZK9_9FLAO</name>
<feature type="domain" description="Fibronectin type-III" evidence="3">
    <location>
        <begin position="663"/>
        <end position="749"/>
    </location>
</feature>
<accession>A0ABW2LZK9</accession>
<dbReference type="Proteomes" id="UP001596550">
    <property type="component" value="Unassembled WGS sequence"/>
</dbReference>
<evidence type="ECO:0000313" key="5">
    <source>
        <dbReference type="Proteomes" id="UP001596550"/>
    </source>
</evidence>
<keyword evidence="5" id="KW-1185">Reference proteome</keyword>
<dbReference type="Pfam" id="PF18962">
    <property type="entry name" value="Por_Secre_tail"/>
    <property type="match status" value="1"/>
</dbReference>
<dbReference type="SUPFAM" id="SSF49265">
    <property type="entry name" value="Fibronectin type III"/>
    <property type="match status" value="1"/>
</dbReference>
<reference evidence="5" key="1">
    <citation type="journal article" date="2019" name="Int. J. Syst. Evol. Microbiol.">
        <title>The Global Catalogue of Microorganisms (GCM) 10K type strain sequencing project: providing services to taxonomists for standard genome sequencing and annotation.</title>
        <authorList>
            <consortium name="The Broad Institute Genomics Platform"/>
            <consortium name="The Broad Institute Genome Sequencing Center for Infectious Disease"/>
            <person name="Wu L."/>
            <person name="Ma J."/>
        </authorList>
    </citation>
    <scope>NUCLEOTIDE SEQUENCE [LARGE SCALE GENOMIC DNA]</scope>
    <source>
        <strain evidence="5">CCUG 54781</strain>
    </source>
</reference>
<dbReference type="SUPFAM" id="SSF55486">
    <property type="entry name" value="Metalloproteases ('zincins'), catalytic domain"/>
    <property type="match status" value="1"/>
</dbReference>
<dbReference type="Pfam" id="PF13583">
    <property type="entry name" value="Reprolysin_4"/>
    <property type="match status" value="1"/>
</dbReference>
<dbReference type="PROSITE" id="PS50853">
    <property type="entry name" value="FN3"/>
    <property type="match status" value="1"/>
</dbReference>
<organism evidence="4 5">
    <name type="scientific">Chryseobacterium zhengzhouense</name>
    <dbReference type="NCBI Taxonomy" id="1636086"/>
    <lineage>
        <taxon>Bacteria</taxon>
        <taxon>Pseudomonadati</taxon>
        <taxon>Bacteroidota</taxon>
        <taxon>Flavobacteriia</taxon>
        <taxon>Flavobacteriales</taxon>
        <taxon>Weeksellaceae</taxon>
        <taxon>Chryseobacterium group</taxon>
        <taxon>Chryseobacterium</taxon>
    </lineage>
</organism>
<evidence type="ECO:0000256" key="1">
    <source>
        <dbReference type="ARBA" id="ARBA00022729"/>
    </source>
</evidence>
<feature type="signal peptide" evidence="2">
    <location>
        <begin position="1"/>
        <end position="19"/>
    </location>
</feature>
<dbReference type="InterPro" id="IPR036116">
    <property type="entry name" value="FN3_sf"/>
</dbReference>
<evidence type="ECO:0000256" key="2">
    <source>
        <dbReference type="SAM" id="SignalP"/>
    </source>
</evidence>
<gene>
    <name evidence="4" type="ORF">ACFQO9_15025</name>
</gene>
<comment type="caution">
    <text evidence="4">The sequence shown here is derived from an EMBL/GenBank/DDBJ whole genome shotgun (WGS) entry which is preliminary data.</text>
</comment>
<dbReference type="InterPro" id="IPR045474">
    <property type="entry name" value="GEVED"/>
</dbReference>
<dbReference type="Gene3D" id="2.60.40.10">
    <property type="entry name" value="Immunoglobulins"/>
    <property type="match status" value="1"/>
</dbReference>
<dbReference type="RefSeq" id="WP_378180933.1">
    <property type="nucleotide sequence ID" value="NZ_JBHTCR010000007.1"/>
</dbReference>
<dbReference type="Pfam" id="PF00041">
    <property type="entry name" value="fn3"/>
    <property type="match status" value="1"/>
</dbReference>
<sequence>MKKLITALFCSVIGVSASAQWTPTAPKVDTKKRVSGLKPGNLALYYKLDLDRLKSQLKDAQESGPNSKPVYISLPTLEGKVERFAVYSFPVVVKELADQYQLGSYAGVSVEDPTKFVRFSLAPNDFQSMMSVDGQYEFIDAQDSSKTVYVVHPKSNNPDGKAFACSTSENPVAVAELNQLKTPGSSFANQFGDFGKSSDKKYRTMRLAMSATGEYTAFHGGTKALAFAAINATMTRVNFVFEKDLALHLNVQNFPDIIYLNAATDPYTNNLNFELQQVLSSSVVGNANYDIGHVFNAAGNNGNAGCIGCVCIAPTSTDPTLQAAYGKGSAFTQSTSPMGDTFDIDFVAHEMGHQLGARHTFAHALENGSVAHVEPGSGSTIMGYAGITGGPSTDVQLNSDPYFHRISITQIQNNLIAKTCDIETNITNNPPVIAPLSTFNIPKGTAFVLTASVTDPENNPMTYTWEQVNNSSVVINSGNLGNTTTGASFRSLAPTTSPTRYFPKLSSVLAGILNNSNNQWESVSNVARTTTFAITARDNNPIPSEQQTQSEQQSIIVGNDGPFKINDQLQYGYVNTATAILWDVVNTNSAPYLVDNVKIDYTADNGTTWNTLIASTANDGSENFTFPSTLNNQAIKLRISALGNVFYAVKSIFITTSVACGSAPSGVLVSNITSTTANVNWAPVTGAASYIIRYKKTSDTTWQQVTSTTNTAQLSSLSDASNYEVQVSAVCGNNVGPYSPSTNFTTLTVTYCPSFSNNGQLNYISNLTLGTVNNTTTGSTYSDFTANPALQPTLSPNSTNNAISTTINVVSSNAATNAMAIWIDFNKNGVFEASERVLNMPVTTLPTGPTTVNGVFSVPSTAITNSTLRMRVVTVLINPTAIGLSIPDSFACGNFPNGEVEDYNVIVTSNLSTGESAVKNNGIQIYPNPATDFLNVTKVSDKATYKIYSSAGQLVSNGNIVSGKINVSSLIKGAYVIFVEDKGREAFTSKFIKK</sequence>
<feature type="chain" id="PRO_5046675382" evidence="2">
    <location>
        <begin position="20"/>
        <end position="994"/>
    </location>
</feature>
<protein>
    <submittedName>
        <fullName evidence="4">Reprolysin-like metallopeptidase</fullName>
    </submittedName>
</protein>
<proteinExistence type="predicted"/>
<dbReference type="Gene3D" id="3.40.390.10">
    <property type="entry name" value="Collagenase (Catalytic Domain)"/>
    <property type="match status" value="1"/>
</dbReference>
<dbReference type="InterPro" id="IPR003961">
    <property type="entry name" value="FN3_dom"/>
</dbReference>
<dbReference type="InterPro" id="IPR013783">
    <property type="entry name" value="Ig-like_fold"/>
</dbReference>
<dbReference type="InterPro" id="IPR024079">
    <property type="entry name" value="MetalloPept_cat_dom_sf"/>
</dbReference>
<evidence type="ECO:0000313" key="4">
    <source>
        <dbReference type="EMBL" id="MFC7348029.1"/>
    </source>
</evidence>